<dbReference type="OrthoDB" id="9806840at2"/>
<gene>
    <name evidence="2" type="ORF">SAMN06296036_106118</name>
</gene>
<proteinExistence type="predicted"/>
<dbReference type="RefSeq" id="WP_132317913.1">
    <property type="nucleotide sequence ID" value="NZ_FWZT01000006.1"/>
</dbReference>
<reference evidence="3" key="1">
    <citation type="submission" date="2017-04" db="EMBL/GenBank/DDBJ databases">
        <authorList>
            <person name="Varghese N."/>
            <person name="Submissions S."/>
        </authorList>
    </citation>
    <scope>NUCLEOTIDE SEQUENCE [LARGE SCALE GENOMIC DNA]</scope>
    <source>
        <strain evidence="3">RKEM611</strain>
    </source>
</reference>
<dbReference type="AlphaFoldDB" id="A0A1Y6BTJ8"/>
<feature type="chain" id="PRO_5012193169" description="YARHG domain-containing protein" evidence="1">
    <location>
        <begin position="19"/>
        <end position="242"/>
    </location>
</feature>
<protein>
    <recommendedName>
        <fullName evidence="4">YARHG domain-containing protein</fullName>
    </recommendedName>
</protein>
<sequence>MRLLFLGLSLLLSSSVLGFKVCNNLTYKQFVAVAYYDLGSYVSRGWYSVEPTECRELAFNNPSQQYYIYFEDGRQSKSVGSIPFCVQRPGPFTIQRANRLAAARRCQFERFARFQLPGNSILWLGSKGTPPQDPEPPEDNDEQVWVGEVYFEGGLLRNEVLWLDDLYTMDRIFLDLETCPTNSSILRIEARYNGQWLRAQATGKPGLYQFPNQITTNQIRASLNGPVNHDELPCFAPVYVYI</sequence>
<dbReference type="Proteomes" id="UP000192907">
    <property type="component" value="Unassembled WGS sequence"/>
</dbReference>
<organism evidence="2 3">
    <name type="scientific">Pseudobacteriovorax antillogorgiicola</name>
    <dbReference type="NCBI Taxonomy" id="1513793"/>
    <lineage>
        <taxon>Bacteria</taxon>
        <taxon>Pseudomonadati</taxon>
        <taxon>Bdellovibrionota</taxon>
        <taxon>Oligoflexia</taxon>
        <taxon>Oligoflexales</taxon>
        <taxon>Pseudobacteriovoracaceae</taxon>
        <taxon>Pseudobacteriovorax</taxon>
    </lineage>
</organism>
<dbReference type="STRING" id="1513793.SAMN06296036_106118"/>
<dbReference type="EMBL" id="FWZT01000006">
    <property type="protein sequence ID" value="SMF17509.1"/>
    <property type="molecule type" value="Genomic_DNA"/>
</dbReference>
<feature type="signal peptide" evidence="1">
    <location>
        <begin position="1"/>
        <end position="18"/>
    </location>
</feature>
<evidence type="ECO:0008006" key="4">
    <source>
        <dbReference type="Google" id="ProtNLM"/>
    </source>
</evidence>
<evidence type="ECO:0000256" key="1">
    <source>
        <dbReference type="SAM" id="SignalP"/>
    </source>
</evidence>
<keyword evidence="3" id="KW-1185">Reference proteome</keyword>
<evidence type="ECO:0000313" key="3">
    <source>
        <dbReference type="Proteomes" id="UP000192907"/>
    </source>
</evidence>
<accession>A0A1Y6BTJ8</accession>
<dbReference type="InterPro" id="IPR009380">
    <property type="entry name" value="DUF1036"/>
</dbReference>
<evidence type="ECO:0000313" key="2">
    <source>
        <dbReference type="EMBL" id="SMF17509.1"/>
    </source>
</evidence>
<dbReference type="Pfam" id="PF06282">
    <property type="entry name" value="DUF1036"/>
    <property type="match status" value="1"/>
</dbReference>
<name>A0A1Y6BTJ8_9BACT</name>
<keyword evidence="1" id="KW-0732">Signal</keyword>